<comment type="caution">
    <text evidence="2">The sequence shown here is derived from an EMBL/GenBank/DDBJ whole genome shotgun (WGS) entry which is preliminary data.</text>
</comment>
<dbReference type="AlphaFoldDB" id="A0A9P5YM54"/>
<feature type="non-terminal residue" evidence="2">
    <location>
        <position position="385"/>
    </location>
</feature>
<dbReference type="Gene3D" id="1.20.1280.50">
    <property type="match status" value="1"/>
</dbReference>
<dbReference type="InterPro" id="IPR036047">
    <property type="entry name" value="F-box-like_dom_sf"/>
</dbReference>
<reference evidence="2" key="1">
    <citation type="submission" date="2020-11" db="EMBL/GenBank/DDBJ databases">
        <authorList>
            <consortium name="DOE Joint Genome Institute"/>
            <person name="Ahrendt S."/>
            <person name="Riley R."/>
            <person name="Andreopoulos W."/>
            <person name="Labutti K."/>
            <person name="Pangilinan J."/>
            <person name="Ruiz-Duenas F.J."/>
            <person name="Barrasa J.M."/>
            <person name="Sanchez-Garcia M."/>
            <person name="Camarero S."/>
            <person name="Miyauchi S."/>
            <person name="Serrano A."/>
            <person name="Linde D."/>
            <person name="Babiker R."/>
            <person name="Drula E."/>
            <person name="Ayuso-Fernandez I."/>
            <person name="Pacheco R."/>
            <person name="Padilla G."/>
            <person name="Ferreira P."/>
            <person name="Barriuso J."/>
            <person name="Kellner H."/>
            <person name="Castanera R."/>
            <person name="Alfaro M."/>
            <person name="Ramirez L."/>
            <person name="Pisabarro A.G."/>
            <person name="Kuo A."/>
            <person name="Tritt A."/>
            <person name="Lipzen A."/>
            <person name="He G."/>
            <person name="Yan M."/>
            <person name="Ng V."/>
            <person name="Cullen D."/>
            <person name="Martin F."/>
            <person name="Rosso M.-N."/>
            <person name="Henrissat B."/>
            <person name="Hibbett D."/>
            <person name="Martinez A.T."/>
            <person name="Grigoriev I.V."/>
        </authorList>
    </citation>
    <scope>NUCLEOTIDE SEQUENCE</scope>
    <source>
        <strain evidence="2">CIRM-BRFM 674</strain>
    </source>
</reference>
<dbReference type="PROSITE" id="PS50181">
    <property type="entry name" value="FBOX"/>
    <property type="match status" value="1"/>
</dbReference>
<protein>
    <recommendedName>
        <fullName evidence="1">F-box domain-containing protein</fullName>
    </recommendedName>
</protein>
<organism evidence="2 3">
    <name type="scientific">Pholiota conissans</name>
    <dbReference type="NCBI Taxonomy" id="109636"/>
    <lineage>
        <taxon>Eukaryota</taxon>
        <taxon>Fungi</taxon>
        <taxon>Dikarya</taxon>
        <taxon>Basidiomycota</taxon>
        <taxon>Agaricomycotina</taxon>
        <taxon>Agaricomycetes</taxon>
        <taxon>Agaricomycetidae</taxon>
        <taxon>Agaricales</taxon>
        <taxon>Agaricineae</taxon>
        <taxon>Strophariaceae</taxon>
        <taxon>Pholiota</taxon>
    </lineage>
</organism>
<feature type="domain" description="F-box" evidence="1">
    <location>
        <begin position="1"/>
        <end position="54"/>
    </location>
</feature>
<name>A0A9P5YM54_9AGAR</name>
<sequence length="385" mass="44360">MDLLDFPSELLIKILANLDAGSLTRCAMTCRQIHETLKNTSELTFIIESHFNGVTYADALRQQDYPKLIGHLQRDRQLWISSQWKFHFSLAPIFCHRLYDLVGDIIVRLNMQPQYLEVTTLPSNDTTTPTTKKVQCREFAFISLCFAMDPSQDLIVILQRNTWEPEVICRIHFRTLSNDVPHPLAPHTLKFSIITKEPNSDINSICDPVLSIADNILMLKFHVGDGLHGQKELRVMIWDWKSAEPKMDVPTFSDFTVPSFPANSSLGLLNPSYFFVTSISGNGSIRLYRIVKYSTIHVATLNFPTILRFTRICRLYAHSGPIEARRKPNSTFLMCDDDRLHVLVIHYFCEDHEKHIAIPVNLYVHQRVLMKYCVQETRSDGKHLD</sequence>
<evidence type="ECO:0000313" key="3">
    <source>
        <dbReference type="Proteomes" id="UP000807469"/>
    </source>
</evidence>
<dbReference type="InterPro" id="IPR001810">
    <property type="entry name" value="F-box_dom"/>
</dbReference>
<dbReference type="EMBL" id="MU155637">
    <property type="protein sequence ID" value="KAF9471702.1"/>
    <property type="molecule type" value="Genomic_DNA"/>
</dbReference>
<dbReference type="OrthoDB" id="2745718at2759"/>
<keyword evidence="3" id="KW-1185">Reference proteome</keyword>
<dbReference type="Proteomes" id="UP000807469">
    <property type="component" value="Unassembled WGS sequence"/>
</dbReference>
<evidence type="ECO:0000313" key="2">
    <source>
        <dbReference type="EMBL" id="KAF9471702.1"/>
    </source>
</evidence>
<proteinExistence type="predicted"/>
<dbReference type="Pfam" id="PF00646">
    <property type="entry name" value="F-box"/>
    <property type="match status" value="1"/>
</dbReference>
<evidence type="ECO:0000259" key="1">
    <source>
        <dbReference type="PROSITE" id="PS50181"/>
    </source>
</evidence>
<accession>A0A9P5YM54</accession>
<dbReference type="SUPFAM" id="SSF81383">
    <property type="entry name" value="F-box domain"/>
    <property type="match status" value="1"/>
</dbReference>
<gene>
    <name evidence="2" type="ORF">BDN70DRAFT_926039</name>
</gene>
<dbReference type="CDD" id="cd09917">
    <property type="entry name" value="F-box_SF"/>
    <property type="match status" value="1"/>
</dbReference>